<dbReference type="RefSeq" id="WP_189039646.1">
    <property type="nucleotide sequence ID" value="NZ_BMMP01000023.1"/>
</dbReference>
<dbReference type="InterPro" id="IPR001734">
    <property type="entry name" value="Na/solute_symporter"/>
</dbReference>
<gene>
    <name evidence="12" type="ORF">GCM10012287_52180</name>
</gene>
<feature type="transmembrane region" description="Helical" evidence="11">
    <location>
        <begin position="194"/>
        <end position="211"/>
    </location>
</feature>
<comment type="caution">
    <text evidence="12">The sequence shown here is derived from an EMBL/GenBank/DDBJ whole genome shotgun (WGS) entry which is preliminary data.</text>
</comment>
<dbReference type="PROSITE" id="PS50283">
    <property type="entry name" value="NA_SOLUT_SYMP_3"/>
    <property type="match status" value="1"/>
</dbReference>
<dbReference type="PANTHER" id="PTHR48086:SF6">
    <property type="entry name" value="CATION_ACETATE SYMPORTER ACTP"/>
    <property type="match status" value="1"/>
</dbReference>
<accession>A0ABQ2MQW8</accession>
<feature type="transmembrane region" description="Helical" evidence="11">
    <location>
        <begin position="424"/>
        <end position="444"/>
    </location>
</feature>
<feature type="transmembrane region" description="Helical" evidence="11">
    <location>
        <begin position="393"/>
        <end position="412"/>
    </location>
</feature>
<evidence type="ECO:0000256" key="1">
    <source>
        <dbReference type="ARBA" id="ARBA00004651"/>
    </source>
</evidence>
<evidence type="ECO:0000256" key="6">
    <source>
        <dbReference type="ARBA" id="ARBA00022847"/>
    </source>
</evidence>
<evidence type="ECO:0000256" key="7">
    <source>
        <dbReference type="ARBA" id="ARBA00022989"/>
    </source>
</evidence>
<feature type="transmembrane region" description="Helical" evidence="11">
    <location>
        <begin position="80"/>
        <end position="98"/>
    </location>
</feature>
<keyword evidence="5 11" id="KW-0812">Transmembrane</keyword>
<evidence type="ECO:0000256" key="2">
    <source>
        <dbReference type="ARBA" id="ARBA00006434"/>
    </source>
</evidence>
<name>A0ABQ2MQW8_9ACTN</name>
<evidence type="ECO:0000256" key="3">
    <source>
        <dbReference type="ARBA" id="ARBA00022448"/>
    </source>
</evidence>
<feature type="transmembrane region" description="Helical" evidence="11">
    <location>
        <begin position="345"/>
        <end position="373"/>
    </location>
</feature>
<organism evidence="12 13">
    <name type="scientific">Streptomyces daqingensis</name>
    <dbReference type="NCBI Taxonomy" id="1472640"/>
    <lineage>
        <taxon>Bacteria</taxon>
        <taxon>Bacillati</taxon>
        <taxon>Actinomycetota</taxon>
        <taxon>Actinomycetes</taxon>
        <taxon>Kitasatosporales</taxon>
        <taxon>Streptomycetaceae</taxon>
        <taxon>Streptomyces</taxon>
    </lineage>
</organism>
<keyword evidence="8 11" id="KW-0472">Membrane</keyword>
<keyword evidence="4" id="KW-1003">Cell membrane</keyword>
<evidence type="ECO:0000313" key="13">
    <source>
        <dbReference type="Proteomes" id="UP000631535"/>
    </source>
</evidence>
<evidence type="ECO:0000256" key="5">
    <source>
        <dbReference type="ARBA" id="ARBA00022692"/>
    </source>
</evidence>
<comment type="subcellular location">
    <subcellularLocation>
        <location evidence="1">Cell membrane</location>
        <topology evidence="1">Multi-pass membrane protein</topology>
    </subcellularLocation>
</comment>
<proteinExistence type="inferred from homology"/>
<feature type="transmembrane region" description="Helical" evidence="11">
    <location>
        <begin position="12"/>
        <end position="33"/>
    </location>
</feature>
<dbReference type="InterPro" id="IPR038377">
    <property type="entry name" value="Na/Glc_symporter_sf"/>
</dbReference>
<reference evidence="13" key="1">
    <citation type="journal article" date="2019" name="Int. J. Syst. Evol. Microbiol.">
        <title>The Global Catalogue of Microorganisms (GCM) 10K type strain sequencing project: providing services to taxonomists for standard genome sequencing and annotation.</title>
        <authorList>
            <consortium name="The Broad Institute Genomics Platform"/>
            <consortium name="The Broad Institute Genome Sequencing Center for Infectious Disease"/>
            <person name="Wu L."/>
            <person name="Ma J."/>
        </authorList>
    </citation>
    <scope>NUCLEOTIDE SEQUENCE [LARGE SCALE GENOMIC DNA]</scope>
    <source>
        <strain evidence="13">CGMCC 4.7178</strain>
    </source>
</reference>
<evidence type="ECO:0000313" key="12">
    <source>
        <dbReference type="EMBL" id="GGO57095.1"/>
    </source>
</evidence>
<keyword evidence="6" id="KW-0769">Symport</keyword>
<evidence type="ECO:0000256" key="10">
    <source>
        <dbReference type="SAM" id="MobiDB-lite"/>
    </source>
</evidence>
<feature type="transmembrane region" description="Helical" evidence="11">
    <location>
        <begin position="126"/>
        <end position="151"/>
    </location>
</feature>
<evidence type="ECO:0000256" key="11">
    <source>
        <dbReference type="SAM" id="Phobius"/>
    </source>
</evidence>
<dbReference type="InterPro" id="IPR050277">
    <property type="entry name" value="Sodium:Solute_Symporter"/>
</dbReference>
<evidence type="ECO:0000256" key="4">
    <source>
        <dbReference type="ARBA" id="ARBA00022475"/>
    </source>
</evidence>
<protein>
    <submittedName>
        <fullName evidence="12">Cation acetate symporter</fullName>
    </submittedName>
</protein>
<feature type="transmembrane region" description="Helical" evidence="11">
    <location>
        <begin position="250"/>
        <end position="270"/>
    </location>
</feature>
<dbReference type="Gene3D" id="1.20.1730.10">
    <property type="entry name" value="Sodium/glucose cotransporter"/>
    <property type="match status" value="1"/>
</dbReference>
<feature type="transmembrane region" description="Helical" evidence="11">
    <location>
        <begin position="282"/>
        <end position="304"/>
    </location>
</feature>
<feature type="transmembrane region" description="Helical" evidence="11">
    <location>
        <begin position="163"/>
        <end position="182"/>
    </location>
</feature>
<keyword evidence="3" id="KW-0813">Transport</keyword>
<dbReference type="Pfam" id="PF00474">
    <property type="entry name" value="SSF"/>
    <property type="match status" value="1"/>
</dbReference>
<dbReference type="EMBL" id="BMMP01000023">
    <property type="protein sequence ID" value="GGO57095.1"/>
    <property type="molecule type" value="Genomic_DNA"/>
</dbReference>
<keyword evidence="13" id="KW-1185">Reference proteome</keyword>
<dbReference type="PANTHER" id="PTHR48086">
    <property type="entry name" value="SODIUM/PROLINE SYMPORTER-RELATED"/>
    <property type="match status" value="1"/>
</dbReference>
<feature type="region of interest" description="Disordered" evidence="10">
    <location>
        <begin position="513"/>
        <end position="537"/>
    </location>
</feature>
<comment type="similarity">
    <text evidence="2 9">Belongs to the sodium:solute symporter (SSF) (TC 2.A.21) family.</text>
</comment>
<sequence length="537" mass="54548">MSWLAGDRATVISLFLLFIAGCLFVAMLASPDLQHGGGGFFAHPSRSRPLRQGLALTGDFVSAAGVLYFCGIVAETGYDGVLLVVAAALSPLLLKVWLAERLPGGQGRSLGDVLARRLPSGPARRAAGWATLVVSVPLLIAQLVPIGRITAALMGVPGRTGEITGIVLVGVLICACAGIGGVRGSTLLQIGKTLALVVAAPLLVVLILTQFDWDYGELLTKAAAGSGAGDAYLAPGRLFGTGAASRLDTLSLGLTVLFGTAFLPHLLTRLSASPTAGTARRATSWAVLASCLLCAAAAVTGYGIQALVDGETLREAGPRGGDNVLLLAAVLDGAEPGSMDAPGTLLTFVSCVAFLTVLASASVLLLAGSAAIVHDMGDGAQPPTGPGPGPGRLRARTALLLVGGLCIGLAVTGRTANAQFWLTFSYTEAATVVLPAVAYSLLWLRFTLRGLSWCVYGGTFVTVALLAFSPAVSGSPHALVPDADWSVFPLHAPGLVSIPAAFLLGAAGSLREPPPSAAPRTATRDVEQVNAAAATRT</sequence>
<dbReference type="Proteomes" id="UP000631535">
    <property type="component" value="Unassembled WGS sequence"/>
</dbReference>
<keyword evidence="7 11" id="KW-1133">Transmembrane helix</keyword>
<feature type="transmembrane region" description="Helical" evidence="11">
    <location>
        <begin position="492"/>
        <end position="510"/>
    </location>
</feature>
<evidence type="ECO:0000256" key="8">
    <source>
        <dbReference type="ARBA" id="ARBA00023136"/>
    </source>
</evidence>
<feature type="transmembrane region" description="Helical" evidence="11">
    <location>
        <begin position="451"/>
        <end position="472"/>
    </location>
</feature>
<evidence type="ECO:0000256" key="9">
    <source>
        <dbReference type="RuleBase" id="RU362091"/>
    </source>
</evidence>